<keyword evidence="1" id="KW-0732">Signal</keyword>
<protein>
    <submittedName>
        <fullName evidence="2">Uncharacterized protein</fullName>
    </submittedName>
</protein>
<feature type="non-terminal residue" evidence="2">
    <location>
        <position position="94"/>
    </location>
</feature>
<comment type="caution">
    <text evidence="2">The sequence shown here is derived from an EMBL/GenBank/DDBJ whole genome shotgun (WGS) entry which is preliminary data.</text>
</comment>
<feature type="signal peptide" evidence="1">
    <location>
        <begin position="1"/>
        <end position="18"/>
    </location>
</feature>
<sequence length="94" mass="10394">MSFDIVFALCLIFRRTEATSIGAKVVNLINLLQGFENMSIGEANRKVGLSKSTAARKLKQWNQMTSEITKKGFPVSIAIKEGKGRPAILKDEHT</sequence>
<name>A0A367JVJ0_RHIST</name>
<gene>
    <name evidence="2" type="ORF">CU098_011356</name>
</gene>
<dbReference type="EMBL" id="PJQM01002633">
    <property type="protein sequence ID" value="RCH93879.1"/>
    <property type="molecule type" value="Genomic_DNA"/>
</dbReference>
<evidence type="ECO:0000256" key="1">
    <source>
        <dbReference type="SAM" id="SignalP"/>
    </source>
</evidence>
<dbReference type="AlphaFoldDB" id="A0A367JVJ0"/>
<evidence type="ECO:0000313" key="2">
    <source>
        <dbReference type="EMBL" id="RCH93879.1"/>
    </source>
</evidence>
<accession>A0A367JVJ0</accession>
<dbReference type="OrthoDB" id="2228727at2759"/>
<feature type="chain" id="PRO_5016603629" evidence="1">
    <location>
        <begin position="19"/>
        <end position="94"/>
    </location>
</feature>
<organism evidence="2 3">
    <name type="scientific">Rhizopus stolonifer</name>
    <name type="common">Rhizopus nigricans</name>
    <dbReference type="NCBI Taxonomy" id="4846"/>
    <lineage>
        <taxon>Eukaryota</taxon>
        <taxon>Fungi</taxon>
        <taxon>Fungi incertae sedis</taxon>
        <taxon>Mucoromycota</taxon>
        <taxon>Mucoromycotina</taxon>
        <taxon>Mucoromycetes</taxon>
        <taxon>Mucorales</taxon>
        <taxon>Mucorineae</taxon>
        <taxon>Rhizopodaceae</taxon>
        <taxon>Rhizopus</taxon>
    </lineage>
</organism>
<dbReference type="Proteomes" id="UP000253551">
    <property type="component" value="Unassembled WGS sequence"/>
</dbReference>
<reference evidence="2 3" key="1">
    <citation type="journal article" date="2018" name="G3 (Bethesda)">
        <title>Phylogenetic and Phylogenomic Definition of Rhizopus Species.</title>
        <authorList>
            <person name="Gryganskyi A.P."/>
            <person name="Golan J."/>
            <person name="Dolatabadi S."/>
            <person name="Mondo S."/>
            <person name="Robb S."/>
            <person name="Idnurm A."/>
            <person name="Muszewska A."/>
            <person name="Steczkiewicz K."/>
            <person name="Masonjones S."/>
            <person name="Liao H.L."/>
            <person name="Gajdeczka M.T."/>
            <person name="Anike F."/>
            <person name="Vuek A."/>
            <person name="Anishchenko I.M."/>
            <person name="Voigt K."/>
            <person name="de Hoog G.S."/>
            <person name="Smith M.E."/>
            <person name="Heitman J."/>
            <person name="Vilgalys R."/>
            <person name="Stajich J.E."/>
        </authorList>
    </citation>
    <scope>NUCLEOTIDE SEQUENCE [LARGE SCALE GENOMIC DNA]</scope>
    <source>
        <strain evidence="2 3">LSU 92-RS-03</strain>
    </source>
</reference>
<keyword evidence="3" id="KW-1185">Reference proteome</keyword>
<proteinExistence type="predicted"/>
<evidence type="ECO:0000313" key="3">
    <source>
        <dbReference type="Proteomes" id="UP000253551"/>
    </source>
</evidence>